<organism evidence="6 7">
    <name type="scientific">Anoxybacter fermentans</name>
    <dbReference type="NCBI Taxonomy" id="1323375"/>
    <lineage>
        <taxon>Bacteria</taxon>
        <taxon>Bacillati</taxon>
        <taxon>Bacillota</taxon>
        <taxon>Clostridia</taxon>
        <taxon>Halanaerobiales</taxon>
        <taxon>Anoxybacter</taxon>
    </lineage>
</organism>
<keyword evidence="3" id="KW-0347">Helicase</keyword>
<dbReference type="Gene3D" id="3.40.50.300">
    <property type="entry name" value="P-loop containing nucleotide triphosphate hydrolases"/>
    <property type="match status" value="1"/>
</dbReference>
<evidence type="ECO:0000259" key="5">
    <source>
        <dbReference type="Pfam" id="PF00580"/>
    </source>
</evidence>
<keyword evidence="4" id="KW-0067">ATP-binding</keyword>
<dbReference type="Gene3D" id="1.10.10.160">
    <property type="match status" value="1"/>
</dbReference>
<dbReference type="EMBL" id="CP016379">
    <property type="protein sequence ID" value="AZR73331.1"/>
    <property type="molecule type" value="Genomic_DNA"/>
</dbReference>
<name>A0A3Q9HQL6_9FIRM</name>
<evidence type="ECO:0000256" key="1">
    <source>
        <dbReference type="ARBA" id="ARBA00022741"/>
    </source>
</evidence>
<dbReference type="GO" id="GO:0005524">
    <property type="term" value="F:ATP binding"/>
    <property type="evidence" value="ECO:0007669"/>
    <property type="project" value="UniProtKB-KW"/>
</dbReference>
<evidence type="ECO:0000256" key="2">
    <source>
        <dbReference type="ARBA" id="ARBA00022801"/>
    </source>
</evidence>
<evidence type="ECO:0000256" key="4">
    <source>
        <dbReference type="ARBA" id="ARBA00022840"/>
    </source>
</evidence>
<dbReference type="SUPFAM" id="SSF52540">
    <property type="entry name" value="P-loop containing nucleoside triphosphate hydrolases"/>
    <property type="match status" value="1"/>
</dbReference>
<evidence type="ECO:0000256" key="3">
    <source>
        <dbReference type="ARBA" id="ARBA00022806"/>
    </source>
</evidence>
<dbReference type="KEGG" id="aft:BBF96_08010"/>
<gene>
    <name evidence="6" type="ORF">BBF96_08010</name>
</gene>
<dbReference type="InterPro" id="IPR014016">
    <property type="entry name" value="UvrD-like_ATP-bd"/>
</dbReference>
<evidence type="ECO:0000313" key="7">
    <source>
        <dbReference type="Proteomes" id="UP000267250"/>
    </source>
</evidence>
<dbReference type="RefSeq" id="WP_127016665.1">
    <property type="nucleotide sequence ID" value="NZ_CP016379.1"/>
</dbReference>
<keyword evidence="7" id="KW-1185">Reference proteome</keyword>
<protein>
    <recommendedName>
        <fullName evidence="5">UvrD-like helicase ATP-binding domain-containing protein</fullName>
    </recommendedName>
</protein>
<keyword evidence="2" id="KW-0378">Hydrolase</keyword>
<proteinExistence type="predicted"/>
<feature type="domain" description="UvrD-like helicase ATP-binding" evidence="5">
    <location>
        <begin position="8"/>
        <end position="241"/>
    </location>
</feature>
<dbReference type="GO" id="GO:0016787">
    <property type="term" value="F:hydrolase activity"/>
    <property type="evidence" value="ECO:0007669"/>
    <property type="project" value="UniProtKB-KW"/>
</dbReference>
<dbReference type="AlphaFoldDB" id="A0A3Q9HQL6"/>
<keyword evidence="1" id="KW-0547">Nucleotide-binding</keyword>
<dbReference type="OrthoDB" id="141404at2"/>
<dbReference type="GO" id="GO:0004386">
    <property type="term" value="F:helicase activity"/>
    <property type="evidence" value="ECO:0007669"/>
    <property type="project" value="UniProtKB-KW"/>
</dbReference>
<dbReference type="InterPro" id="IPR013986">
    <property type="entry name" value="DExx_box_DNA_helicase_dom_sf"/>
</dbReference>
<sequence length="666" mass="77330">MEILYIGPTGSGKTTRLLEKYKEICEKTGQTEHCLVLLKNAPSVSDWRLKVNLKSMGPLNVFTYFGFIQKEITKYWTLIEEKLDDDIKTLEPTFMTVETSHYLMSQMVDEVRIQEGAFASINATSQQIAVQLIDNLNHAAMNGLSFKEVQNRLLRWAAGDVEKAAVYQQAVRVMKRFRKQCLISRCLDYSLIIDLYNQYLLSDDNYSKDLTSRFRYLIVDNLEKTIPRAQDLILKIMQKAEESYLSFNPEGGYTGFFGSNPKLAEKTFFPMCEKVHLKESYTASKESRELAKSIVEKVFHGKPMPQNNFIKGEIHTDLRGDMLFEVGKKVLDLIEKGVQPAKIALIAPLVDKVLEFTLSRYFEERGYSLANLTRTKRLLDEPFAQALITLTFLVNPDWKIKLNFTSLVQTLTLILKLDPIRSALLAEEIFKNQMDLPDLDEIGLRPRLGFDNSDKYELFREWVKEKQTEELEMEHFFQIVFGELLAPLSPDEKDILACRQIINSMTKFKRVMKRFSNMDEKQLSQSFIEMVLKGTLAAEVLFKPPASDEQIILATPYTFLFSPYIDNVQYLFWLDVASENWFRSTTKELTNPYILSRDWEEEDEWTDEVDQTLRKEQLINYVQSLLSKCTDGLYLANSYLNSHGWEQEGELLEWLQSDYPEVMQND</sequence>
<dbReference type="Pfam" id="PF00580">
    <property type="entry name" value="UvrD-helicase"/>
    <property type="match status" value="1"/>
</dbReference>
<reference evidence="6 7" key="1">
    <citation type="submission" date="2016-07" db="EMBL/GenBank/DDBJ databases">
        <title>Genome and transcriptome analysis of iron-reducing fermentative bacteria Anoxybacter fermentans.</title>
        <authorList>
            <person name="Zeng X."/>
            <person name="Shao Z."/>
        </authorList>
    </citation>
    <scope>NUCLEOTIDE SEQUENCE [LARGE SCALE GENOMIC DNA]</scope>
    <source>
        <strain evidence="6 7">DY22613</strain>
    </source>
</reference>
<dbReference type="Proteomes" id="UP000267250">
    <property type="component" value="Chromosome"/>
</dbReference>
<dbReference type="InterPro" id="IPR027417">
    <property type="entry name" value="P-loop_NTPase"/>
</dbReference>
<accession>A0A3Q9HQL6</accession>
<evidence type="ECO:0000313" key="6">
    <source>
        <dbReference type="EMBL" id="AZR73331.1"/>
    </source>
</evidence>